<evidence type="ECO:0000313" key="6">
    <source>
        <dbReference type="Proteomes" id="UP001454036"/>
    </source>
</evidence>
<name>A0AAV3PNQ6_LITER</name>
<proteinExistence type="predicted"/>
<feature type="domain" description="Transglycosylase SLT" evidence="4">
    <location>
        <begin position="72"/>
        <end position="182"/>
    </location>
</feature>
<keyword evidence="2" id="KW-0146">Chitin degradation</keyword>
<evidence type="ECO:0000256" key="3">
    <source>
        <dbReference type="SAM" id="MobiDB-lite"/>
    </source>
</evidence>
<dbReference type="Pfam" id="PF01464">
    <property type="entry name" value="SLT"/>
    <property type="match status" value="2"/>
</dbReference>
<dbReference type="InterPro" id="IPR008258">
    <property type="entry name" value="Transglycosylase_SLT_dom_1"/>
</dbReference>
<feature type="domain" description="Transglycosylase SLT" evidence="4">
    <location>
        <begin position="317"/>
        <end position="392"/>
    </location>
</feature>
<keyword evidence="6" id="KW-1185">Reference proteome</keyword>
<gene>
    <name evidence="5" type="ORF">LIER_11612</name>
</gene>
<keyword evidence="2" id="KW-0624">Polysaccharide degradation</keyword>
<feature type="region of interest" description="Disordered" evidence="3">
    <location>
        <begin position="208"/>
        <end position="228"/>
    </location>
</feature>
<keyword evidence="2" id="KW-0119">Carbohydrate metabolism</keyword>
<sequence length="420" mass="48261">MAVSFRYWEECVDTKDLETMWTDPDVVVEWLNAGETRGSKVHLSRDPDGNPYLTQTEMKAVAGIIVRRHFHSQIDSDMLCALATLESDRQPLTTRYNKKTKETTIGVMQISSKTAEWLVRDHGYRNYDISRDPEYLFKPFVNVYLGAAYLKWLSTFGNKERSEEFMVRAFKRGTKKATHKSTLPYWKQYLSVKESLPARKFIAAGPVGPAPQGSEHAPLEKKGPVNTTWDSRTSKQDMEEMWNNPSVRKQWNKAGWKRGNVGIEHDNERRPYISRKELKAVAEIILRRYFSSKRVQPTVPCALAEMISMRLVDGKGQRTGLMGIDYATARWLHKDLGFKAYMIDSAEDLSNPFVSMYFGIAYLAWLSEYEGRERTPQFIVQAYLGGPQNATEENGPQWLKFEEALSLYDPKKDEGSCCIL</sequence>
<dbReference type="Gene3D" id="1.10.530.10">
    <property type="match status" value="2"/>
</dbReference>
<evidence type="ECO:0000259" key="4">
    <source>
        <dbReference type="Pfam" id="PF01464"/>
    </source>
</evidence>
<dbReference type="EMBL" id="BAABME010002163">
    <property type="protein sequence ID" value="GAA0153355.1"/>
    <property type="molecule type" value="Genomic_DNA"/>
</dbReference>
<comment type="function">
    <text evidence="1">Defense against chitin-containing fungal pathogens.</text>
</comment>
<dbReference type="PANTHER" id="PTHR37179">
    <property type="entry name" value="TRANSGLYCOSYLASE"/>
    <property type="match status" value="1"/>
</dbReference>
<dbReference type="CDD" id="cd00254">
    <property type="entry name" value="LT-like"/>
    <property type="match status" value="1"/>
</dbReference>
<dbReference type="PANTHER" id="PTHR37179:SF1">
    <property type="entry name" value="TRANSGLYCOSYLASE"/>
    <property type="match status" value="1"/>
</dbReference>
<comment type="caution">
    <text evidence="5">The sequence shown here is derived from an EMBL/GenBank/DDBJ whole genome shotgun (WGS) entry which is preliminary data.</text>
</comment>
<evidence type="ECO:0000256" key="2">
    <source>
        <dbReference type="ARBA" id="ARBA00023024"/>
    </source>
</evidence>
<dbReference type="AlphaFoldDB" id="A0AAV3PNQ6"/>
<accession>A0AAV3PNQ6</accession>
<dbReference type="Proteomes" id="UP001454036">
    <property type="component" value="Unassembled WGS sequence"/>
</dbReference>
<protein>
    <recommendedName>
        <fullName evidence="4">Transglycosylase SLT domain-containing protein</fullName>
    </recommendedName>
</protein>
<dbReference type="GO" id="GO:0006032">
    <property type="term" value="P:chitin catabolic process"/>
    <property type="evidence" value="ECO:0007669"/>
    <property type="project" value="UniProtKB-KW"/>
</dbReference>
<reference evidence="5 6" key="1">
    <citation type="submission" date="2024-01" db="EMBL/GenBank/DDBJ databases">
        <title>The complete chloroplast genome sequence of Lithospermum erythrorhizon: insights into the phylogenetic relationship among Boraginaceae species and the maternal lineages of purple gromwells.</title>
        <authorList>
            <person name="Okada T."/>
            <person name="Watanabe K."/>
        </authorList>
    </citation>
    <scope>NUCLEOTIDE SEQUENCE [LARGE SCALE GENOMIC DNA]</scope>
</reference>
<evidence type="ECO:0000313" key="5">
    <source>
        <dbReference type="EMBL" id="GAA0153355.1"/>
    </source>
</evidence>
<evidence type="ECO:0000256" key="1">
    <source>
        <dbReference type="ARBA" id="ARBA00003102"/>
    </source>
</evidence>
<dbReference type="SUPFAM" id="SSF53955">
    <property type="entry name" value="Lysozyme-like"/>
    <property type="match status" value="2"/>
</dbReference>
<dbReference type="InterPro" id="IPR023346">
    <property type="entry name" value="Lysozyme-like_dom_sf"/>
</dbReference>
<organism evidence="5 6">
    <name type="scientific">Lithospermum erythrorhizon</name>
    <name type="common">Purple gromwell</name>
    <name type="synonym">Lithospermum officinale var. erythrorhizon</name>
    <dbReference type="NCBI Taxonomy" id="34254"/>
    <lineage>
        <taxon>Eukaryota</taxon>
        <taxon>Viridiplantae</taxon>
        <taxon>Streptophyta</taxon>
        <taxon>Embryophyta</taxon>
        <taxon>Tracheophyta</taxon>
        <taxon>Spermatophyta</taxon>
        <taxon>Magnoliopsida</taxon>
        <taxon>eudicotyledons</taxon>
        <taxon>Gunneridae</taxon>
        <taxon>Pentapetalae</taxon>
        <taxon>asterids</taxon>
        <taxon>lamiids</taxon>
        <taxon>Boraginales</taxon>
        <taxon>Boraginaceae</taxon>
        <taxon>Boraginoideae</taxon>
        <taxon>Lithospermeae</taxon>
        <taxon>Lithospermum</taxon>
    </lineage>
</organism>